<organism evidence="4 5">
    <name type="scientific">Fusarium phyllophilum</name>
    <dbReference type="NCBI Taxonomy" id="47803"/>
    <lineage>
        <taxon>Eukaryota</taxon>
        <taxon>Fungi</taxon>
        <taxon>Dikarya</taxon>
        <taxon>Ascomycota</taxon>
        <taxon>Pezizomycotina</taxon>
        <taxon>Sordariomycetes</taxon>
        <taxon>Hypocreomycetidae</taxon>
        <taxon>Hypocreales</taxon>
        <taxon>Nectriaceae</taxon>
        <taxon>Fusarium</taxon>
        <taxon>Fusarium fujikuroi species complex</taxon>
    </lineage>
</organism>
<evidence type="ECO:0000313" key="5">
    <source>
        <dbReference type="Proteomes" id="UP000582016"/>
    </source>
</evidence>
<dbReference type="AlphaFoldDB" id="A0A8H5MPD8"/>
<evidence type="ECO:0000259" key="3">
    <source>
        <dbReference type="Pfam" id="PF24883"/>
    </source>
</evidence>
<dbReference type="PANTHER" id="PTHR10039">
    <property type="entry name" value="AMELOGENIN"/>
    <property type="match status" value="1"/>
</dbReference>
<dbReference type="InterPro" id="IPR054471">
    <property type="entry name" value="GPIID_WHD"/>
</dbReference>
<gene>
    <name evidence="4" type="ORF">FPHYL_13256</name>
</gene>
<feature type="domain" description="GPI inositol-deacylase winged helix" evidence="2">
    <location>
        <begin position="382"/>
        <end position="449"/>
    </location>
</feature>
<dbReference type="OrthoDB" id="20872at2759"/>
<dbReference type="Pfam" id="PF24883">
    <property type="entry name" value="NPHP3_N"/>
    <property type="match status" value="1"/>
</dbReference>
<dbReference type="EMBL" id="JAAOAQ010000756">
    <property type="protein sequence ID" value="KAF5535210.1"/>
    <property type="molecule type" value="Genomic_DNA"/>
</dbReference>
<feature type="domain" description="Nephrocystin 3-like N-terminal" evidence="3">
    <location>
        <begin position="79"/>
        <end position="233"/>
    </location>
</feature>
<keyword evidence="1" id="KW-0677">Repeat</keyword>
<sequence length="623" mass="71222">MTTKRPDRVRSQQSIHDITATNGSYLFAGNVRNVSFSEPRQVAPSFEDIIKKCRDVLFISHPDADRASIADAKGLRAPGTCEWILETSHYQAWLGKKSPLFWISGGPGTGKTVISLFLLEQVEKMCQGTDDHLLFYFCRFQHEYYNKPENLLRSLAYELLSFSTDKSRTLEVFSYLDTKEKAENALSSLECLWKILEILLSQSDLSTVYCIVDGVDECQSSDVLICKFRDYCASAVGRKGPLRLALLGRDVDTLGMATHSRRPSFPSESTPEPTFAETSAMNVFNGIKLDPDHGENINSDIARFTRWSLGSLQGIHGFENIRSQIEQILLARAEGTFLWVSFVVHELSKKRTCLQVLETIQDIPPGLHPIFRRMLHQIDPKHHHISAEILRWIAIAMRPLTLRELAYAIGSGIDGMEDIIAICQPLLKQIDGRVLFVHQSTKEYLLRSQPDEDPIAELFRVEASKCHGEIAHRCLQILENSFLQHKIIRFSKSQLDNIKTGHEHHQLPAEVRSASELFNYAYLHWMKHARLSPKEAKHLFDFDRPFFREPSAIRQHWAVSLNLPLRRLQLASYLCIVPWLQALREERGKSFYGNRRWKNWVNSGYQGETPLDFAVKGNCEEAV</sequence>
<evidence type="ECO:0000259" key="2">
    <source>
        <dbReference type="Pfam" id="PF22939"/>
    </source>
</evidence>
<dbReference type="Proteomes" id="UP000582016">
    <property type="component" value="Unassembled WGS sequence"/>
</dbReference>
<name>A0A8H5MPD8_9HYPO</name>
<reference evidence="4 5" key="1">
    <citation type="submission" date="2020-05" db="EMBL/GenBank/DDBJ databases">
        <title>Identification and distribution of gene clusters putatively required for synthesis of sphingolipid metabolism inhibitors in phylogenetically diverse species of the filamentous fungus Fusarium.</title>
        <authorList>
            <person name="Kim H.-S."/>
            <person name="Busman M."/>
            <person name="Brown D.W."/>
            <person name="Divon H."/>
            <person name="Uhlig S."/>
            <person name="Proctor R.H."/>
        </authorList>
    </citation>
    <scope>NUCLEOTIDE SEQUENCE [LARGE SCALE GENOMIC DNA]</scope>
    <source>
        <strain evidence="4 5">NRRL 13617</strain>
    </source>
</reference>
<evidence type="ECO:0000256" key="1">
    <source>
        <dbReference type="ARBA" id="ARBA00022737"/>
    </source>
</evidence>
<dbReference type="PANTHER" id="PTHR10039:SF14">
    <property type="entry name" value="NACHT DOMAIN-CONTAINING PROTEIN"/>
    <property type="match status" value="1"/>
</dbReference>
<evidence type="ECO:0000313" key="4">
    <source>
        <dbReference type="EMBL" id="KAF5535210.1"/>
    </source>
</evidence>
<keyword evidence="5" id="KW-1185">Reference proteome</keyword>
<dbReference type="Gene3D" id="3.40.50.300">
    <property type="entry name" value="P-loop containing nucleotide triphosphate hydrolases"/>
    <property type="match status" value="1"/>
</dbReference>
<dbReference type="InterPro" id="IPR027417">
    <property type="entry name" value="P-loop_NTPase"/>
</dbReference>
<accession>A0A8H5MPD8</accession>
<dbReference type="Pfam" id="PF22939">
    <property type="entry name" value="WHD_GPIID"/>
    <property type="match status" value="1"/>
</dbReference>
<dbReference type="InterPro" id="IPR056884">
    <property type="entry name" value="NPHP3-like_N"/>
</dbReference>
<protein>
    <submittedName>
        <fullName evidence="4">NACHT ankyrin domain-containing protein</fullName>
    </submittedName>
</protein>
<comment type="caution">
    <text evidence="4">The sequence shown here is derived from an EMBL/GenBank/DDBJ whole genome shotgun (WGS) entry which is preliminary data.</text>
</comment>
<proteinExistence type="predicted"/>